<keyword evidence="1" id="KW-0812">Transmembrane</keyword>
<dbReference type="InterPro" id="IPR012489">
    <property type="entry name" value="NucleaseA_inhib-like"/>
</dbReference>
<keyword evidence="1" id="KW-1133">Transmembrane helix</keyword>
<evidence type="ECO:0000313" key="2">
    <source>
        <dbReference type="EMBL" id="CAB4570310.1"/>
    </source>
</evidence>
<dbReference type="AlphaFoldDB" id="A0A6J6E1E1"/>
<sequence>MQLQRANPIVGARRPRVSARLVIASITSITAIVALPGVAAQASAEPARTRSCAAVTTMMTKASAGLLMPSESDSPFTTFTWTGAARRPLTTARLLELTGHTPDTVVEVVDLQHFFRNVAYRQPWHDRQQARDVRKFERLLRVIERHLTDVQVYRVGTVRIDAYLVGRCGNDLTGLQTVLIET</sequence>
<dbReference type="Pfam" id="PF07924">
    <property type="entry name" value="NuiA"/>
    <property type="match status" value="1"/>
</dbReference>
<organism evidence="2">
    <name type="scientific">freshwater metagenome</name>
    <dbReference type="NCBI Taxonomy" id="449393"/>
    <lineage>
        <taxon>unclassified sequences</taxon>
        <taxon>metagenomes</taxon>
        <taxon>ecological metagenomes</taxon>
    </lineage>
</organism>
<accession>A0A6J6E1E1</accession>
<dbReference type="Gene3D" id="3.40.1460.10">
    <property type="entry name" value="Nuclease A inhibitor-like"/>
    <property type="match status" value="1"/>
</dbReference>
<evidence type="ECO:0000256" key="1">
    <source>
        <dbReference type="SAM" id="Phobius"/>
    </source>
</evidence>
<feature type="transmembrane region" description="Helical" evidence="1">
    <location>
        <begin position="21"/>
        <end position="42"/>
    </location>
</feature>
<reference evidence="2" key="1">
    <citation type="submission" date="2020-05" db="EMBL/GenBank/DDBJ databases">
        <authorList>
            <person name="Chiriac C."/>
            <person name="Salcher M."/>
            <person name="Ghai R."/>
            <person name="Kavagutti S V."/>
        </authorList>
    </citation>
    <scope>NUCLEOTIDE SEQUENCE</scope>
</reference>
<keyword evidence="1" id="KW-0472">Membrane</keyword>
<proteinExistence type="predicted"/>
<dbReference type="InterPro" id="IPR036587">
    <property type="entry name" value="NucleaseA_inhib-like_sf"/>
</dbReference>
<name>A0A6J6E1E1_9ZZZZ</name>
<gene>
    <name evidence="2" type="ORF">UFOPK1493_02345</name>
</gene>
<dbReference type="SUPFAM" id="SSF82602">
    <property type="entry name" value="Nuclease A inhibitor (NuiA)"/>
    <property type="match status" value="1"/>
</dbReference>
<dbReference type="EMBL" id="CAEZSR010000093">
    <property type="protein sequence ID" value="CAB4570310.1"/>
    <property type="molecule type" value="Genomic_DNA"/>
</dbReference>
<protein>
    <submittedName>
        <fullName evidence="2">Unannotated protein</fullName>
    </submittedName>
</protein>